<keyword evidence="3" id="KW-1185">Reference proteome</keyword>
<gene>
    <name evidence="2" type="ORF">BT96DRAFT_951451</name>
</gene>
<name>A0A6A4GD23_9AGAR</name>
<proteinExistence type="predicted"/>
<feature type="chain" id="PRO_5025633307" description="Altered inheritance of mitochondria protein 41" evidence="1">
    <location>
        <begin position="24"/>
        <end position="118"/>
    </location>
</feature>
<evidence type="ECO:0008006" key="4">
    <source>
        <dbReference type="Google" id="ProtNLM"/>
    </source>
</evidence>
<dbReference type="Proteomes" id="UP000799118">
    <property type="component" value="Unassembled WGS sequence"/>
</dbReference>
<dbReference type="AlphaFoldDB" id="A0A6A4GD23"/>
<feature type="signal peptide" evidence="1">
    <location>
        <begin position="1"/>
        <end position="23"/>
    </location>
</feature>
<protein>
    <recommendedName>
        <fullName evidence="4">Altered inheritance of mitochondria protein 41</fullName>
    </recommendedName>
</protein>
<evidence type="ECO:0000313" key="2">
    <source>
        <dbReference type="EMBL" id="KAE9383330.1"/>
    </source>
</evidence>
<evidence type="ECO:0000256" key="1">
    <source>
        <dbReference type="SAM" id="SignalP"/>
    </source>
</evidence>
<evidence type="ECO:0000313" key="3">
    <source>
        <dbReference type="Proteomes" id="UP000799118"/>
    </source>
</evidence>
<keyword evidence="1" id="KW-0732">Signal</keyword>
<organism evidence="2 3">
    <name type="scientific">Gymnopus androsaceus JB14</name>
    <dbReference type="NCBI Taxonomy" id="1447944"/>
    <lineage>
        <taxon>Eukaryota</taxon>
        <taxon>Fungi</taxon>
        <taxon>Dikarya</taxon>
        <taxon>Basidiomycota</taxon>
        <taxon>Agaricomycotina</taxon>
        <taxon>Agaricomycetes</taxon>
        <taxon>Agaricomycetidae</taxon>
        <taxon>Agaricales</taxon>
        <taxon>Marasmiineae</taxon>
        <taxon>Omphalotaceae</taxon>
        <taxon>Gymnopus</taxon>
    </lineage>
</organism>
<accession>A0A6A4GD23</accession>
<sequence>MFGYKYLPFILVALTMISSQAQAAAIPQGNVEARDATAVTKRSPNVNVDSEALMSREPAVEEIALSRRGEAEKLLIDAIKEALKKGALSPKLKKKALKLFGSAAEAAAATGEPESVFQ</sequence>
<reference evidence="2" key="1">
    <citation type="journal article" date="2019" name="Environ. Microbiol.">
        <title>Fungal ecological strategies reflected in gene transcription - a case study of two litter decomposers.</title>
        <authorList>
            <person name="Barbi F."/>
            <person name="Kohler A."/>
            <person name="Barry K."/>
            <person name="Baskaran P."/>
            <person name="Daum C."/>
            <person name="Fauchery L."/>
            <person name="Ihrmark K."/>
            <person name="Kuo A."/>
            <person name="LaButti K."/>
            <person name="Lipzen A."/>
            <person name="Morin E."/>
            <person name="Grigoriev I.V."/>
            <person name="Henrissat B."/>
            <person name="Lindahl B."/>
            <person name="Martin F."/>
        </authorList>
    </citation>
    <scope>NUCLEOTIDE SEQUENCE</scope>
    <source>
        <strain evidence="2">JB14</strain>
    </source>
</reference>
<dbReference type="EMBL" id="ML770548">
    <property type="protein sequence ID" value="KAE9383330.1"/>
    <property type="molecule type" value="Genomic_DNA"/>
</dbReference>